<dbReference type="EMBL" id="HG994367">
    <property type="protein sequence ID" value="CAF1705499.1"/>
    <property type="molecule type" value="Genomic_DNA"/>
</dbReference>
<feature type="region of interest" description="Disordered" evidence="1">
    <location>
        <begin position="116"/>
        <end position="145"/>
    </location>
</feature>
<proteinExistence type="predicted"/>
<sequence length="145" mass="16104">MIVKGIKPINSKNVTLIDVYSKGGPKTHMVEEAEELVVEISRLMSIPKLCETGLLNMAEEVYKEMVDSTSNRPAYSFGFADELGNGTSGGASALMVLSHWEMLEEDPFFVPKTEEEMEEFGHQCRATQERESGSTPPLNRENLCS</sequence>
<feature type="compositionally biased region" description="Polar residues" evidence="1">
    <location>
        <begin position="133"/>
        <end position="145"/>
    </location>
</feature>
<evidence type="ECO:0000313" key="2">
    <source>
        <dbReference type="EMBL" id="CAF1705499.1"/>
    </source>
</evidence>
<accession>A0A816ID73</accession>
<dbReference type="SUPFAM" id="SSF54980">
    <property type="entry name" value="EF-G C-terminal domain-like"/>
    <property type="match status" value="1"/>
</dbReference>
<organism evidence="2">
    <name type="scientific">Brassica napus</name>
    <name type="common">Rape</name>
    <dbReference type="NCBI Taxonomy" id="3708"/>
    <lineage>
        <taxon>Eukaryota</taxon>
        <taxon>Viridiplantae</taxon>
        <taxon>Streptophyta</taxon>
        <taxon>Embryophyta</taxon>
        <taxon>Tracheophyta</taxon>
        <taxon>Spermatophyta</taxon>
        <taxon>Magnoliopsida</taxon>
        <taxon>eudicotyledons</taxon>
        <taxon>Gunneridae</taxon>
        <taxon>Pentapetalae</taxon>
        <taxon>rosids</taxon>
        <taxon>malvids</taxon>
        <taxon>Brassicales</taxon>
        <taxon>Brassicaceae</taxon>
        <taxon>Brassiceae</taxon>
        <taxon>Brassica</taxon>
    </lineage>
</organism>
<reference evidence="2" key="1">
    <citation type="submission" date="2021-01" db="EMBL/GenBank/DDBJ databases">
        <authorList>
            <consortium name="Genoscope - CEA"/>
            <person name="William W."/>
        </authorList>
    </citation>
    <scope>NUCLEOTIDE SEQUENCE</scope>
</reference>
<evidence type="ECO:0000256" key="1">
    <source>
        <dbReference type="SAM" id="MobiDB-lite"/>
    </source>
</evidence>
<protein>
    <submittedName>
        <fullName evidence="2">(rape) hypothetical protein</fullName>
    </submittedName>
</protein>
<dbReference type="InterPro" id="IPR035647">
    <property type="entry name" value="EFG_III/V"/>
</dbReference>
<feature type="compositionally biased region" description="Basic and acidic residues" evidence="1">
    <location>
        <begin position="119"/>
        <end position="132"/>
    </location>
</feature>
<dbReference type="Proteomes" id="UP001295469">
    <property type="component" value="Chromosome C03"/>
</dbReference>
<name>A0A816ID73_BRANA</name>
<gene>
    <name evidence="2" type="ORF">DARMORV10_C03P52940.1</name>
</gene>
<dbReference type="AlphaFoldDB" id="A0A816ID73"/>
<dbReference type="Gene3D" id="3.30.70.240">
    <property type="match status" value="1"/>
</dbReference>